<organism evidence="1 2">
    <name type="scientific">Pyxidicoccus parkwayensis</name>
    <dbReference type="NCBI Taxonomy" id="2813578"/>
    <lineage>
        <taxon>Bacteria</taxon>
        <taxon>Pseudomonadati</taxon>
        <taxon>Myxococcota</taxon>
        <taxon>Myxococcia</taxon>
        <taxon>Myxococcales</taxon>
        <taxon>Cystobacterineae</taxon>
        <taxon>Myxococcaceae</taxon>
        <taxon>Pyxidicoccus</taxon>
    </lineage>
</organism>
<dbReference type="PANTHER" id="PTHR12697">
    <property type="entry name" value="PBS LYASE HEAT-LIKE PROTEIN"/>
    <property type="match status" value="1"/>
</dbReference>
<proteinExistence type="predicted"/>
<dbReference type="PANTHER" id="PTHR12697:SF5">
    <property type="entry name" value="DEOXYHYPUSINE HYDROXYLASE"/>
    <property type="match status" value="1"/>
</dbReference>
<sequence length="504" mass="53839">MSCQRHVTDPAQRARACRACLPGGRVEAWVGALEGMRPSDREAFVSARKDADWRVRWAAVGAEARLRGVTERRLLADWIAATPPSADLDACLTAARAAVEAGRSSADFLKDAGAKGPEAAARVWARREAIRKALELELYAEDETVRGTALAHLSGFLGRRPARVVMDALASRPEAGDGITAGALKVVAERRRTSVGRLLLDEARPADEARVNRLFAVYSRELEALQPELSGPDPLQRRKAVQSLRVYGPLARREYEHALGDEDRWMRVFAARGLAEAEGLALRPAAVQRLETKDAAVARPWLEAMVHEKGCAAFFLGVARDAKLPAALRGEALTQLADCDEGTRERFTTLAPYLHDSQAPVRAGAVRVLGALPARRPEVSDATSRALEDSAPEVVAAALEVVGSQRQSTRGDDAAGLLGSEHPVVRAAAAKALENIGRAAHVKGLAVCLREDPVAAVRVAAAQALGRIGGPHAAAALSDAATRDSDSHVQHVSREGLKRLGFGL</sequence>
<dbReference type="Pfam" id="PF13646">
    <property type="entry name" value="HEAT_2"/>
    <property type="match status" value="1"/>
</dbReference>
<accession>A0ABX7PBX6</accession>
<dbReference type="EMBL" id="CP071090">
    <property type="protein sequence ID" value="QSQ27986.1"/>
    <property type="molecule type" value="Genomic_DNA"/>
</dbReference>
<dbReference type="Gene3D" id="1.25.10.10">
    <property type="entry name" value="Leucine-rich Repeat Variant"/>
    <property type="match status" value="1"/>
</dbReference>
<dbReference type="InterPro" id="IPR016024">
    <property type="entry name" value="ARM-type_fold"/>
</dbReference>
<dbReference type="InterPro" id="IPR004155">
    <property type="entry name" value="PBS_lyase_HEAT"/>
</dbReference>
<evidence type="ECO:0000313" key="1">
    <source>
        <dbReference type="EMBL" id="QSQ27986.1"/>
    </source>
</evidence>
<dbReference type="SUPFAM" id="SSF48371">
    <property type="entry name" value="ARM repeat"/>
    <property type="match status" value="2"/>
</dbReference>
<keyword evidence="2" id="KW-1185">Reference proteome</keyword>
<reference evidence="1 2" key="1">
    <citation type="submission" date="2021-02" db="EMBL/GenBank/DDBJ databases">
        <title>De Novo genome assembly of isolated myxobacteria.</title>
        <authorList>
            <person name="Stevens D.C."/>
        </authorList>
    </citation>
    <scope>NUCLEOTIDE SEQUENCE [LARGE SCALE GENOMIC DNA]</scope>
    <source>
        <strain evidence="2">SCPEA02</strain>
    </source>
</reference>
<dbReference type="InterPro" id="IPR011989">
    <property type="entry name" value="ARM-like"/>
</dbReference>
<dbReference type="Proteomes" id="UP000662747">
    <property type="component" value="Chromosome"/>
</dbReference>
<evidence type="ECO:0000313" key="2">
    <source>
        <dbReference type="Proteomes" id="UP000662747"/>
    </source>
</evidence>
<protein>
    <submittedName>
        <fullName evidence="1">HEAT repeat domain-containing protein</fullName>
    </submittedName>
</protein>
<gene>
    <name evidence="1" type="ORF">JY651_05230</name>
</gene>
<name>A0ABX7PBX6_9BACT</name>
<dbReference type="SMART" id="SM00567">
    <property type="entry name" value="EZ_HEAT"/>
    <property type="match status" value="4"/>
</dbReference>